<dbReference type="EMBL" id="JADEVV010000018">
    <property type="protein sequence ID" value="MBE9253795.1"/>
    <property type="molecule type" value="Genomic_DNA"/>
</dbReference>
<evidence type="ECO:0000313" key="3">
    <source>
        <dbReference type="EMBL" id="MBE9253795.1"/>
    </source>
</evidence>
<keyword evidence="4" id="KW-1185">Reference proteome</keyword>
<accession>A0ABR9VR21</accession>
<gene>
    <name evidence="3" type="ORF">IQ217_08020</name>
</gene>
<sequence>MQIPIAARPTLSRDLDRSLVKVESDKGRLRLRFTYGGTRHYIAVGLPDSRVNRIGAQQKSTQIELDIASGNFDETLKKHKPPKLPLKNARQPP</sequence>
<feature type="domain" description="Min27-like integrase DNA-binding" evidence="2">
    <location>
        <begin position="20"/>
        <end position="81"/>
    </location>
</feature>
<feature type="region of interest" description="Disordered" evidence="1">
    <location>
        <begin position="74"/>
        <end position="93"/>
    </location>
</feature>
<dbReference type="Proteomes" id="UP000658720">
    <property type="component" value="Unassembled WGS sequence"/>
</dbReference>
<name>A0ABR9VR21_9SYNC</name>
<reference evidence="3 4" key="1">
    <citation type="submission" date="2020-10" db="EMBL/GenBank/DDBJ databases">
        <authorList>
            <person name="Castelo-Branco R."/>
            <person name="Eusebio N."/>
            <person name="Adriana R."/>
            <person name="Vieira A."/>
            <person name="Brugerolle De Fraissinette N."/>
            <person name="Rezende De Castro R."/>
            <person name="Schneider M.P."/>
            <person name="Vasconcelos V."/>
            <person name="Leao P.N."/>
        </authorList>
    </citation>
    <scope>NUCLEOTIDE SEQUENCE [LARGE SCALE GENOMIC DNA]</scope>
    <source>
        <strain evidence="3 4">LEGE 00031</strain>
    </source>
</reference>
<evidence type="ECO:0000259" key="2">
    <source>
        <dbReference type="Pfam" id="PF12167"/>
    </source>
</evidence>
<evidence type="ECO:0000313" key="4">
    <source>
        <dbReference type="Proteomes" id="UP000658720"/>
    </source>
</evidence>
<dbReference type="InterPro" id="IPR022000">
    <property type="entry name" value="Min27-like_integrase_DNA_bind"/>
</dbReference>
<comment type="caution">
    <text evidence="3">The sequence shown here is derived from an EMBL/GenBank/DDBJ whole genome shotgun (WGS) entry which is preliminary data.</text>
</comment>
<dbReference type="Pfam" id="PF12167">
    <property type="entry name" value="Arm-DNA-bind_2"/>
    <property type="match status" value="1"/>
</dbReference>
<organism evidence="3 4">
    <name type="scientific">Synechocystis salina LEGE 00031</name>
    <dbReference type="NCBI Taxonomy" id="1828736"/>
    <lineage>
        <taxon>Bacteria</taxon>
        <taxon>Bacillati</taxon>
        <taxon>Cyanobacteriota</taxon>
        <taxon>Cyanophyceae</taxon>
        <taxon>Synechococcales</taxon>
        <taxon>Merismopediaceae</taxon>
        <taxon>Synechocystis</taxon>
    </lineage>
</organism>
<protein>
    <submittedName>
        <fullName evidence="3">DUF3596 domain-containing protein</fullName>
    </submittedName>
</protein>
<dbReference type="RefSeq" id="WP_194019541.1">
    <property type="nucleotide sequence ID" value="NZ_JADEVV010000018.1"/>
</dbReference>
<evidence type="ECO:0000256" key="1">
    <source>
        <dbReference type="SAM" id="MobiDB-lite"/>
    </source>
</evidence>
<proteinExistence type="predicted"/>